<comment type="caution">
    <text evidence="4">The sequence shown here is derived from an EMBL/GenBank/DDBJ whole genome shotgun (WGS) entry which is preliminary data.</text>
</comment>
<dbReference type="Gene3D" id="3.40.50.300">
    <property type="entry name" value="P-loop containing nucleotide triphosphate hydrolases"/>
    <property type="match status" value="1"/>
</dbReference>
<organism evidence="4 5">
    <name type="scientific">Geodia barretti</name>
    <name type="common">Barrett's horny sponge</name>
    <dbReference type="NCBI Taxonomy" id="519541"/>
    <lineage>
        <taxon>Eukaryota</taxon>
        <taxon>Metazoa</taxon>
        <taxon>Porifera</taxon>
        <taxon>Demospongiae</taxon>
        <taxon>Heteroscleromorpha</taxon>
        <taxon>Tetractinellida</taxon>
        <taxon>Astrophorina</taxon>
        <taxon>Geodiidae</taxon>
        <taxon>Geodia</taxon>
    </lineage>
</organism>
<proteinExistence type="predicted"/>
<feature type="domain" description="G" evidence="3">
    <location>
        <begin position="1089"/>
        <end position="1198"/>
    </location>
</feature>
<evidence type="ECO:0000256" key="1">
    <source>
        <dbReference type="SAM" id="MobiDB-lite"/>
    </source>
</evidence>
<dbReference type="InterPro" id="IPR002921">
    <property type="entry name" value="Fungal_lipase-type"/>
</dbReference>
<dbReference type="Gene3D" id="3.40.50.1820">
    <property type="entry name" value="alpha/beta hydrolase"/>
    <property type="match status" value="1"/>
</dbReference>
<dbReference type="SUPFAM" id="SSF53474">
    <property type="entry name" value="alpha/beta-Hydrolases"/>
    <property type="match status" value="1"/>
</dbReference>
<feature type="domain" description="Fungal lipase-type" evidence="2">
    <location>
        <begin position="221"/>
        <end position="302"/>
    </location>
</feature>
<dbReference type="InterPro" id="IPR029058">
    <property type="entry name" value="AB_hydrolase_fold"/>
</dbReference>
<dbReference type="InterPro" id="IPR006073">
    <property type="entry name" value="GTP-bd"/>
</dbReference>
<feature type="non-terminal residue" evidence="4">
    <location>
        <position position="1295"/>
    </location>
</feature>
<keyword evidence="5" id="KW-1185">Reference proteome</keyword>
<feature type="region of interest" description="Disordered" evidence="1">
    <location>
        <begin position="717"/>
        <end position="772"/>
    </location>
</feature>
<dbReference type="SUPFAM" id="SSF52540">
    <property type="entry name" value="P-loop containing nucleoside triphosphate hydrolases"/>
    <property type="match status" value="1"/>
</dbReference>
<sequence length="1295" mass="146812">TVEELRRSGKYLGNEYQELKIQLQAYSAALNSASDENIGRGAVNVIKDQVRQYIDKASDPLIQIENGLKYLCDQVVIPTILWPWVQQELAEAKERASNEASAMPLLPIVKKPPTPESPLFCKDTLYHASLCCVAISDRDHVNVHTYFQNKNPNHSFTEISFSQHSERITPYLIAVQEDILYVAFQSTQSIDEWVDCTSFDEGLRQQCNEIPLRFFIDQLNLNKKIIFTGFSFGGMLACCVCVRLWKSTTKQEVLLQRATCITFGQPLLKIKMVEEEIRICPQFEKSIHSVYSMDDNVPLMISCMDVVARYPPKFAIIPPSEEQRRLAEFRSQPDDLFGNQFVKVKKYLKNLAVLQKYLPQVSSRAHSAAAKKSQQDSKRRAHNAVEDLKKTLQEIAFYIEQIEGILYGNCYIISTNDKEEGVKWQQQPKHLAAIELSQRTKLVTVDEELFKLHAMAGYMVILYRSHLQYEYSVPSPTKVINDMAVLKPRITGLDIHQYHNEHVLVLKGENLWFAYKISVDDNGVIETPAESTTKSMIEFRISHDHKAYSTLCSGKQVKIVLFTHFAKPIRQSIDTKKESHLFSVRQIQLAMHTPTEVIQLAYLCALLEQRTQPFDSTSKRYKAVACFLEEVVKVVPLESVFDAIAYEDHHIALECATALKQRNPNLQFSQQMIAGAGIAATRASSGYRGDVIDQFILPLMLTHNLLSSYFSEFQPQQLPDDSSEWDGQHHESNPTNKDGQKQSTRVPSKKKVKKPSYSAVASKGSSESKSIVSKEVASPQLVQPQPIKILLRPPPFIPVPIPVVVDGFQQPMPFPPDLVKYLNGCVTALLKQRPSVHAISAVGSTNIEEVYPVAGTRRKQYFKSPLQVLREAMQDIEKYTEETQRKNPSRTETSNRRMLNLIDKIYNEDVAVCASLLGAFMEQQIRIPLINDSLKETAEVLSDAAPVAVGVWALFSQNLRSLQEMLFASNHSALVIEIKEYIESVSEQTSDYENKMYAGKLQFLLQGIKETVTASSQYISYSLEHHLFKNIKFDKNLSLKQLITQWDKLFENDALSLIGRSHRSLVARWLKWTLLIHNLREALAEYTCIGVTGLVNSGKSLLVKELFKIEKVKVGTRAVKRTTVPLLYNLEGKIEGLDVIDFPGVDDSDNSVPDMARLLLSLAQIVVFVVDYRKACSDPVKHWLQLLTKTGVPMLVCLTYADVLYEECRDDQSESSIDSELMHIQKHLKLDDPPTTEVAFYSFKHPSGVTSTDLSKYGILSLADVGHWLVETLQSKFKQEELAKNLRMFLTTDSN</sequence>
<gene>
    <name evidence="4" type="ORF">GBAR_LOCUS12989</name>
</gene>
<reference evidence="4" key="1">
    <citation type="submission" date="2023-03" db="EMBL/GenBank/DDBJ databases">
        <authorList>
            <person name="Steffen K."/>
            <person name="Cardenas P."/>
        </authorList>
    </citation>
    <scope>NUCLEOTIDE SEQUENCE</scope>
</reference>
<dbReference type="EMBL" id="CASHTH010001934">
    <property type="protein sequence ID" value="CAI8022072.1"/>
    <property type="molecule type" value="Genomic_DNA"/>
</dbReference>
<evidence type="ECO:0000313" key="5">
    <source>
        <dbReference type="Proteomes" id="UP001174909"/>
    </source>
</evidence>
<dbReference type="InterPro" id="IPR027417">
    <property type="entry name" value="P-loop_NTPase"/>
</dbReference>
<dbReference type="GO" id="GO:0005525">
    <property type="term" value="F:GTP binding"/>
    <property type="evidence" value="ECO:0007669"/>
    <property type="project" value="InterPro"/>
</dbReference>
<accession>A0AA35S3V1</accession>
<dbReference type="Pfam" id="PF01926">
    <property type="entry name" value="MMR_HSR1"/>
    <property type="match status" value="1"/>
</dbReference>
<evidence type="ECO:0000259" key="3">
    <source>
        <dbReference type="Pfam" id="PF01926"/>
    </source>
</evidence>
<dbReference type="GO" id="GO:0006629">
    <property type="term" value="P:lipid metabolic process"/>
    <property type="evidence" value="ECO:0007669"/>
    <property type="project" value="InterPro"/>
</dbReference>
<evidence type="ECO:0008006" key="6">
    <source>
        <dbReference type="Google" id="ProtNLM"/>
    </source>
</evidence>
<feature type="compositionally biased region" description="Polar residues" evidence="1">
    <location>
        <begin position="733"/>
        <end position="745"/>
    </location>
</feature>
<dbReference type="CDD" id="cd00882">
    <property type="entry name" value="Ras_like_GTPase"/>
    <property type="match status" value="1"/>
</dbReference>
<name>A0AA35S3V1_GEOBA</name>
<feature type="compositionally biased region" description="Low complexity" evidence="1">
    <location>
        <begin position="755"/>
        <end position="772"/>
    </location>
</feature>
<dbReference type="Pfam" id="PF01764">
    <property type="entry name" value="Lipase_3"/>
    <property type="match status" value="1"/>
</dbReference>
<protein>
    <recommendedName>
        <fullName evidence="6">G domain-containing protein</fullName>
    </recommendedName>
</protein>
<evidence type="ECO:0000313" key="4">
    <source>
        <dbReference type="EMBL" id="CAI8022072.1"/>
    </source>
</evidence>
<evidence type="ECO:0000259" key="2">
    <source>
        <dbReference type="Pfam" id="PF01764"/>
    </source>
</evidence>
<dbReference type="Proteomes" id="UP001174909">
    <property type="component" value="Unassembled WGS sequence"/>
</dbReference>